<dbReference type="OrthoDB" id="10017208at2759"/>
<dbReference type="GO" id="GO:0016020">
    <property type="term" value="C:membrane"/>
    <property type="evidence" value="ECO:0007669"/>
    <property type="project" value="UniProtKB-SubCell"/>
</dbReference>
<feature type="domain" description="Rhodopsin" evidence="7">
    <location>
        <begin position="40"/>
        <end position="276"/>
    </location>
</feature>
<evidence type="ECO:0000256" key="6">
    <source>
        <dbReference type="SAM" id="Phobius"/>
    </source>
</evidence>
<evidence type="ECO:0000256" key="3">
    <source>
        <dbReference type="ARBA" id="ARBA00022989"/>
    </source>
</evidence>
<evidence type="ECO:0000256" key="4">
    <source>
        <dbReference type="ARBA" id="ARBA00023136"/>
    </source>
</evidence>
<keyword evidence="9" id="KW-1185">Reference proteome</keyword>
<organism evidence="8 9">
    <name type="scientific">Zopfia rhizophila CBS 207.26</name>
    <dbReference type="NCBI Taxonomy" id="1314779"/>
    <lineage>
        <taxon>Eukaryota</taxon>
        <taxon>Fungi</taxon>
        <taxon>Dikarya</taxon>
        <taxon>Ascomycota</taxon>
        <taxon>Pezizomycotina</taxon>
        <taxon>Dothideomycetes</taxon>
        <taxon>Dothideomycetes incertae sedis</taxon>
        <taxon>Zopfiaceae</taxon>
        <taxon>Zopfia</taxon>
    </lineage>
</organism>
<evidence type="ECO:0000259" key="7">
    <source>
        <dbReference type="Pfam" id="PF20684"/>
    </source>
</evidence>
<keyword evidence="2 6" id="KW-0812">Transmembrane</keyword>
<dbReference type="InterPro" id="IPR049326">
    <property type="entry name" value="Rhodopsin_dom_fungi"/>
</dbReference>
<feature type="transmembrane region" description="Helical" evidence="6">
    <location>
        <begin position="246"/>
        <end position="271"/>
    </location>
</feature>
<comment type="similarity">
    <text evidence="5">Belongs to the SAT4 family.</text>
</comment>
<sequence length="361" mass="39436">MSIPPEVIAYQMAHKDEDRGRELIATSCIFGFLALSCVTARMISRKLSPAKIGVDDYLVMGAMFFGIALVVTSCLMTVYGLGRHLVTISPSELIGFGKVNLALQTAYPLTIGLARLSILALYHRIFSKTSLIFTYAIWACVVYNILWIIGIELVVYLQCRPISLLWTGHCTPARKTTVSTSILNILADIFVLILPQPMLWGLRLPIRKKLGISVIMLMGLFTVAISIARIHIILNGGSRGAVDITYTAVNTFIFTVLEPMVAIMCSCLPVMQTVVRYAISSSFGVSIIKSLTRSTGSRTRLAESDSASSNTTDNLYSKEINTSHSSKAEAITSSLHNGPASSLRENEIWVSKQAAVKYGDV</sequence>
<feature type="transmembrane region" description="Helical" evidence="6">
    <location>
        <begin position="23"/>
        <end position="44"/>
    </location>
</feature>
<keyword evidence="4 6" id="KW-0472">Membrane</keyword>
<gene>
    <name evidence="8" type="ORF">K469DRAFT_707981</name>
</gene>
<name>A0A6A6E2H2_9PEZI</name>
<proteinExistence type="inferred from homology"/>
<dbReference type="PANTHER" id="PTHR33048:SF8">
    <property type="entry name" value="INTEGRAL MEMBRANE PROTEIN-RELATED"/>
    <property type="match status" value="1"/>
</dbReference>
<evidence type="ECO:0000256" key="2">
    <source>
        <dbReference type="ARBA" id="ARBA00022692"/>
    </source>
</evidence>
<protein>
    <recommendedName>
        <fullName evidence="7">Rhodopsin domain-containing protein</fullName>
    </recommendedName>
</protein>
<keyword evidence="3 6" id="KW-1133">Transmembrane helix</keyword>
<evidence type="ECO:0000313" key="9">
    <source>
        <dbReference type="Proteomes" id="UP000800200"/>
    </source>
</evidence>
<dbReference type="EMBL" id="ML994634">
    <property type="protein sequence ID" value="KAF2185205.1"/>
    <property type="molecule type" value="Genomic_DNA"/>
</dbReference>
<evidence type="ECO:0000313" key="8">
    <source>
        <dbReference type="EMBL" id="KAF2185205.1"/>
    </source>
</evidence>
<feature type="transmembrane region" description="Helical" evidence="6">
    <location>
        <begin position="101"/>
        <end position="123"/>
    </location>
</feature>
<dbReference type="Proteomes" id="UP000800200">
    <property type="component" value="Unassembled WGS sequence"/>
</dbReference>
<feature type="transmembrane region" description="Helical" evidence="6">
    <location>
        <begin position="182"/>
        <end position="202"/>
    </location>
</feature>
<dbReference type="AlphaFoldDB" id="A0A6A6E2H2"/>
<reference evidence="8" key="1">
    <citation type="journal article" date="2020" name="Stud. Mycol.">
        <title>101 Dothideomycetes genomes: a test case for predicting lifestyles and emergence of pathogens.</title>
        <authorList>
            <person name="Haridas S."/>
            <person name="Albert R."/>
            <person name="Binder M."/>
            <person name="Bloem J."/>
            <person name="Labutti K."/>
            <person name="Salamov A."/>
            <person name="Andreopoulos B."/>
            <person name="Baker S."/>
            <person name="Barry K."/>
            <person name="Bills G."/>
            <person name="Bluhm B."/>
            <person name="Cannon C."/>
            <person name="Castanera R."/>
            <person name="Culley D."/>
            <person name="Daum C."/>
            <person name="Ezra D."/>
            <person name="Gonzalez J."/>
            <person name="Henrissat B."/>
            <person name="Kuo A."/>
            <person name="Liang C."/>
            <person name="Lipzen A."/>
            <person name="Lutzoni F."/>
            <person name="Magnuson J."/>
            <person name="Mondo S."/>
            <person name="Nolan M."/>
            <person name="Ohm R."/>
            <person name="Pangilinan J."/>
            <person name="Park H.-J."/>
            <person name="Ramirez L."/>
            <person name="Alfaro M."/>
            <person name="Sun H."/>
            <person name="Tritt A."/>
            <person name="Yoshinaga Y."/>
            <person name="Zwiers L.-H."/>
            <person name="Turgeon B."/>
            <person name="Goodwin S."/>
            <person name="Spatafora J."/>
            <person name="Crous P."/>
            <person name="Grigoriev I."/>
        </authorList>
    </citation>
    <scope>NUCLEOTIDE SEQUENCE</scope>
    <source>
        <strain evidence="8">CBS 207.26</strain>
    </source>
</reference>
<evidence type="ECO:0000256" key="1">
    <source>
        <dbReference type="ARBA" id="ARBA00004141"/>
    </source>
</evidence>
<dbReference type="InterPro" id="IPR052337">
    <property type="entry name" value="SAT4-like"/>
</dbReference>
<dbReference type="Pfam" id="PF20684">
    <property type="entry name" value="Fung_rhodopsin"/>
    <property type="match status" value="1"/>
</dbReference>
<feature type="transmembrane region" description="Helical" evidence="6">
    <location>
        <begin position="135"/>
        <end position="157"/>
    </location>
</feature>
<evidence type="ECO:0000256" key="5">
    <source>
        <dbReference type="ARBA" id="ARBA00038359"/>
    </source>
</evidence>
<feature type="transmembrane region" description="Helical" evidence="6">
    <location>
        <begin position="56"/>
        <end position="81"/>
    </location>
</feature>
<comment type="subcellular location">
    <subcellularLocation>
        <location evidence="1">Membrane</location>
        <topology evidence="1">Multi-pass membrane protein</topology>
    </subcellularLocation>
</comment>
<accession>A0A6A6E2H2</accession>
<dbReference type="PANTHER" id="PTHR33048">
    <property type="entry name" value="PTH11-LIKE INTEGRAL MEMBRANE PROTEIN (AFU_ORTHOLOGUE AFUA_5G11245)"/>
    <property type="match status" value="1"/>
</dbReference>
<feature type="transmembrane region" description="Helical" evidence="6">
    <location>
        <begin position="214"/>
        <end position="234"/>
    </location>
</feature>